<dbReference type="Pfam" id="PF13531">
    <property type="entry name" value="SBP_bac_11"/>
    <property type="match status" value="1"/>
</dbReference>
<dbReference type="PANTHER" id="PTHR30632">
    <property type="entry name" value="MOLYBDATE-BINDING PERIPLASMIC PROTEIN"/>
    <property type="match status" value="1"/>
</dbReference>
<sequence>MRVLAAGSLKAVWPALMAYFPEPVETRFGPAGLLRERIEAGEPCDLFASASEEHPQKLLNAGRALAVIPLTTNKLCITVRSDRLQAGDDWYQLVTRDTLRIATSTPTADPSGDYAQALFTRMGKAGEAVRQRAKALVGGRDSAPIPAGRLAAEWIILEDQADLFIGYASHRAALSQIAGLTVVDIPAAFNSVARYACAVITPEARRLVDFLESEQAKKGTAGSGVWRGVNAFSVADDFAPCQHLALRARNTAH</sequence>
<dbReference type="SUPFAM" id="SSF53850">
    <property type="entry name" value="Periplasmic binding protein-like II"/>
    <property type="match status" value="1"/>
</dbReference>
<dbReference type="Gene3D" id="3.40.190.10">
    <property type="entry name" value="Periplasmic binding protein-like II"/>
    <property type="match status" value="2"/>
</dbReference>
<dbReference type="EMBL" id="UGSO01000002">
    <property type="protein sequence ID" value="SUE06396.1"/>
    <property type="molecule type" value="Genomic_DNA"/>
</dbReference>
<accession>A0A379LQR7</accession>
<gene>
    <name evidence="1" type="ORF">NCTC9381_05361</name>
</gene>
<dbReference type="PANTHER" id="PTHR30632:SF0">
    <property type="entry name" value="SULFATE-BINDING PROTEIN"/>
    <property type="match status" value="1"/>
</dbReference>
<dbReference type="Proteomes" id="UP000254640">
    <property type="component" value="Unassembled WGS sequence"/>
</dbReference>
<keyword evidence="2" id="KW-1185">Reference proteome</keyword>
<evidence type="ECO:0000313" key="1">
    <source>
        <dbReference type="EMBL" id="SUE06396.1"/>
    </source>
</evidence>
<reference evidence="1 2" key="1">
    <citation type="submission" date="2018-06" db="EMBL/GenBank/DDBJ databases">
        <authorList>
            <consortium name="Pathogen Informatics"/>
            <person name="Doyle S."/>
        </authorList>
    </citation>
    <scope>NUCLEOTIDE SEQUENCE [LARGE SCALE GENOMIC DNA]</scope>
    <source>
        <strain evidence="1 2">NCTC9381</strain>
    </source>
</reference>
<dbReference type="NCBIfam" id="NF002918">
    <property type="entry name" value="PRK03537.1-4"/>
    <property type="match status" value="1"/>
</dbReference>
<dbReference type="InterPro" id="IPR050682">
    <property type="entry name" value="ModA/WtpA"/>
</dbReference>
<evidence type="ECO:0000313" key="2">
    <source>
        <dbReference type="Proteomes" id="UP000254640"/>
    </source>
</evidence>
<organism evidence="1 2">
    <name type="scientific">Enterobacter agglomerans</name>
    <name type="common">Erwinia herbicola</name>
    <name type="synonym">Pantoea agglomerans</name>
    <dbReference type="NCBI Taxonomy" id="549"/>
    <lineage>
        <taxon>Bacteria</taxon>
        <taxon>Pseudomonadati</taxon>
        <taxon>Pseudomonadota</taxon>
        <taxon>Gammaproteobacteria</taxon>
        <taxon>Enterobacterales</taxon>
        <taxon>Erwiniaceae</taxon>
        <taxon>Pantoea</taxon>
        <taxon>Pantoea agglomerans group</taxon>
    </lineage>
</organism>
<proteinExistence type="predicted"/>
<protein>
    <submittedName>
        <fullName evidence="1">Molybdate ABC transporter periplasmic molybdate-binding protein</fullName>
    </submittedName>
</protein>
<dbReference type="AlphaFoldDB" id="A0A379LQR7"/>
<name>A0A379LQR7_ENTAG</name>
<dbReference type="GO" id="GO:0030973">
    <property type="term" value="F:molybdate ion binding"/>
    <property type="evidence" value="ECO:0007669"/>
    <property type="project" value="TreeGrafter"/>
</dbReference>
<dbReference type="GO" id="GO:0015689">
    <property type="term" value="P:molybdate ion transport"/>
    <property type="evidence" value="ECO:0007669"/>
    <property type="project" value="TreeGrafter"/>
</dbReference>